<dbReference type="Proteomes" id="UP000092666">
    <property type="component" value="Unassembled WGS sequence"/>
</dbReference>
<feature type="chain" id="PRO_5008627350" evidence="1">
    <location>
        <begin position="23"/>
        <end position="180"/>
    </location>
</feature>
<evidence type="ECO:0000313" key="3">
    <source>
        <dbReference type="Proteomes" id="UP000092666"/>
    </source>
</evidence>
<dbReference type="EMBL" id="KI669503">
    <property type="protein sequence ID" value="OCF33777.1"/>
    <property type="molecule type" value="Genomic_DNA"/>
</dbReference>
<gene>
    <name evidence="2" type="ORF">I316_04489</name>
</gene>
<reference evidence="2 3" key="1">
    <citation type="submission" date="2013-07" db="EMBL/GenBank/DDBJ databases">
        <title>The Genome Sequence of Cryptococcus heveanensis BCC8398.</title>
        <authorList>
            <consortium name="The Broad Institute Genome Sequencing Platform"/>
            <person name="Cuomo C."/>
            <person name="Litvintseva A."/>
            <person name="Chen Y."/>
            <person name="Heitman J."/>
            <person name="Sun S."/>
            <person name="Springer D."/>
            <person name="Dromer F."/>
            <person name="Young S.K."/>
            <person name="Zeng Q."/>
            <person name="Gargeya S."/>
            <person name="Fitzgerald M."/>
            <person name="Abouelleil A."/>
            <person name="Alvarado L."/>
            <person name="Berlin A.M."/>
            <person name="Chapman S.B."/>
            <person name="Dewar J."/>
            <person name="Goldberg J."/>
            <person name="Griggs A."/>
            <person name="Gujja S."/>
            <person name="Hansen M."/>
            <person name="Howarth C."/>
            <person name="Imamovic A."/>
            <person name="Larimer J."/>
            <person name="McCowan C."/>
            <person name="Murphy C."/>
            <person name="Pearson M."/>
            <person name="Priest M."/>
            <person name="Roberts A."/>
            <person name="Saif S."/>
            <person name="Shea T."/>
            <person name="Sykes S."/>
            <person name="Wortman J."/>
            <person name="Nusbaum C."/>
            <person name="Birren B."/>
        </authorList>
    </citation>
    <scope>NUCLEOTIDE SEQUENCE [LARGE SCALE GENOMIC DNA]</scope>
    <source>
        <strain evidence="2 3">BCC8398</strain>
    </source>
</reference>
<name>A0A1B9GS08_9TREE</name>
<feature type="signal peptide" evidence="1">
    <location>
        <begin position="1"/>
        <end position="22"/>
    </location>
</feature>
<accession>A0A1B9GS08</accession>
<dbReference type="AlphaFoldDB" id="A0A1B9GS08"/>
<organism evidence="2 3">
    <name type="scientific">Kwoniella heveanensis BCC8398</name>
    <dbReference type="NCBI Taxonomy" id="1296120"/>
    <lineage>
        <taxon>Eukaryota</taxon>
        <taxon>Fungi</taxon>
        <taxon>Dikarya</taxon>
        <taxon>Basidiomycota</taxon>
        <taxon>Agaricomycotina</taxon>
        <taxon>Tremellomycetes</taxon>
        <taxon>Tremellales</taxon>
        <taxon>Cryptococcaceae</taxon>
        <taxon>Kwoniella</taxon>
    </lineage>
</organism>
<keyword evidence="3" id="KW-1185">Reference proteome</keyword>
<evidence type="ECO:0000256" key="1">
    <source>
        <dbReference type="SAM" id="SignalP"/>
    </source>
</evidence>
<reference evidence="3" key="2">
    <citation type="submission" date="2013-12" db="EMBL/GenBank/DDBJ databases">
        <title>Evolution of pathogenesis and genome organization in the Tremellales.</title>
        <authorList>
            <person name="Cuomo C."/>
            <person name="Litvintseva A."/>
            <person name="Heitman J."/>
            <person name="Chen Y."/>
            <person name="Sun S."/>
            <person name="Springer D."/>
            <person name="Dromer F."/>
            <person name="Young S."/>
            <person name="Zeng Q."/>
            <person name="Chapman S."/>
            <person name="Gujja S."/>
            <person name="Saif S."/>
            <person name="Birren B."/>
        </authorList>
    </citation>
    <scope>NUCLEOTIDE SEQUENCE [LARGE SCALE GENOMIC DNA]</scope>
    <source>
        <strain evidence="3">BCC8398</strain>
    </source>
</reference>
<keyword evidence="1" id="KW-0732">Signal</keyword>
<proteinExistence type="predicted"/>
<evidence type="ECO:0000313" key="2">
    <source>
        <dbReference type="EMBL" id="OCF33777.1"/>
    </source>
</evidence>
<protein>
    <submittedName>
        <fullName evidence="2">Uncharacterized protein</fullName>
    </submittedName>
</protein>
<sequence length="180" mass="18631">MLPTLTLSALLLALSSLGAAIAQPAITSTGTSTITVPTDSTAGAAPPTVVPVQLIHRAESDDHPANVVIHVEGTWKVNSDDTMTDEDRQWDRQAPFAVEFAFDENANAVEKTEYFFLKPADFDSPGDGEPCTLSVAASPTPTAKATFTIDADGSVATPSIGAASLRCMEGALPPAETSSA</sequence>